<evidence type="ECO:0000313" key="1">
    <source>
        <dbReference type="EMBL" id="RZC70398.1"/>
    </source>
</evidence>
<protein>
    <submittedName>
        <fullName evidence="1">Uncharacterized protein</fullName>
    </submittedName>
</protein>
<evidence type="ECO:0000313" key="2">
    <source>
        <dbReference type="Proteomes" id="UP000316621"/>
    </source>
</evidence>
<name>A0A4Y7KED8_PAPSO</name>
<dbReference type="Proteomes" id="UP000316621">
    <property type="component" value="Chromosome 7"/>
</dbReference>
<keyword evidence="2" id="KW-1185">Reference proteome</keyword>
<dbReference type="EMBL" id="CM010721">
    <property type="protein sequence ID" value="RZC70398.1"/>
    <property type="molecule type" value="Genomic_DNA"/>
</dbReference>
<dbReference type="Gramene" id="RZC70398">
    <property type="protein sequence ID" value="RZC70398"/>
    <property type="gene ID" value="C5167_033507"/>
</dbReference>
<accession>A0A4Y7KED8</accession>
<reference evidence="1 2" key="1">
    <citation type="journal article" date="2018" name="Science">
        <title>The opium poppy genome and morphinan production.</title>
        <authorList>
            <person name="Guo L."/>
            <person name="Winzer T."/>
            <person name="Yang X."/>
            <person name="Li Y."/>
            <person name="Ning Z."/>
            <person name="He Z."/>
            <person name="Teodor R."/>
            <person name="Lu Y."/>
            <person name="Bowser T.A."/>
            <person name="Graham I.A."/>
            <person name="Ye K."/>
        </authorList>
    </citation>
    <scope>NUCLEOTIDE SEQUENCE [LARGE SCALE GENOMIC DNA]</scope>
    <source>
        <strain evidence="2">cv. HN1</strain>
        <tissue evidence="1">Leaves</tissue>
    </source>
</reference>
<gene>
    <name evidence="1" type="ORF">C5167_033507</name>
</gene>
<proteinExistence type="predicted"/>
<sequence>MDLSIISISITTISISVATTTNATNTRIISSPSSPCSAGVGGIVTGGDLNNKMKWVLRQNLLGGAAATEAEVDDGRVRCCFQGLGHGI</sequence>
<dbReference type="AlphaFoldDB" id="A0A4Y7KED8"/>
<organism evidence="1 2">
    <name type="scientific">Papaver somniferum</name>
    <name type="common">Opium poppy</name>
    <dbReference type="NCBI Taxonomy" id="3469"/>
    <lineage>
        <taxon>Eukaryota</taxon>
        <taxon>Viridiplantae</taxon>
        <taxon>Streptophyta</taxon>
        <taxon>Embryophyta</taxon>
        <taxon>Tracheophyta</taxon>
        <taxon>Spermatophyta</taxon>
        <taxon>Magnoliopsida</taxon>
        <taxon>Ranunculales</taxon>
        <taxon>Papaveraceae</taxon>
        <taxon>Papaveroideae</taxon>
        <taxon>Papaver</taxon>
    </lineage>
</organism>